<dbReference type="SUPFAM" id="SSF47413">
    <property type="entry name" value="lambda repressor-like DNA-binding domains"/>
    <property type="match status" value="1"/>
</dbReference>
<organism evidence="3 4">
    <name type="scientific">Streptococcus pneumoniae</name>
    <dbReference type="NCBI Taxonomy" id="1313"/>
    <lineage>
        <taxon>Bacteria</taxon>
        <taxon>Bacillati</taxon>
        <taxon>Bacillota</taxon>
        <taxon>Bacilli</taxon>
        <taxon>Lactobacillales</taxon>
        <taxon>Streptococcaceae</taxon>
        <taxon>Streptococcus</taxon>
    </lineage>
</organism>
<dbReference type="GO" id="GO:0003677">
    <property type="term" value="F:DNA binding"/>
    <property type="evidence" value="ECO:0007669"/>
    <property type="project" value="UniProtKB-KW"/>
</dbReference>
<dbReference type="EMBL" id="CRVC01000025">
    <property type="protein sequence ID" value="COR82377.1"/>
    <property type="molecule type" value="Genomic_DNA"/>
</dbReference>
<evidence type="ECO:0000256" key="1">
    <source>
        <dbReference type="ARBA" id="ARBA00023125"/>
    </source>
</evidence>
<dbReference type="CDD" id="cd00093">
    <property type="entry name" value="HTH_XRE"/>
    <property type="match status" value="1"/>
</dbReference>
<proteinExistence type="predicted"/>
<dbReference type="InterPro" id="IPR001387">
    <property type="entry name" value="Cro/C1-type_HTH"/>
</dbReference>
<dbReference type="PANTHER" id="PTHR46797:SF1">
    <property type="entry name" value="METHYLPHOSPHONATE SYNTHASE"/>
    <property type="match status" value="1"/>
</dbReference>
<dbReference type="PROSITE" id="PS50943">
    <property type="entry name" value="HTH_CROC1"/>
    <property type="match status" value="1"/>
</dbReference>
<dbReference type="InterPro" id="IPR010982">
    <property type="entry name" value="Lambda_DNA-bd_dom_sf"/>
</dbReference>
<name>A0A0T9AC18_STREE</name>
<dbReference type="SMART" id="SM00530">
    <property type="entry name" value="HTH_XRE"/>
    <property type="match status" value="1"/>
</dbReference>
<dbReference type="Pfam" id="PF01381">
    <property type="entry name" value="HTH_3"/>
    <property type="match status" value="1"/>
</dbReference>
<evidence type="ECO:0000313" key="4">
    <source>
        <dbReference type="Proteomes" id="UP000046095"/>
    </source>
</evidence>
<accession>A0A0T9AC18</accession>
<protein>
    <submittedName>
        <fullName evidence="3">Predicted transcriptional regulator</fullName>
    </submittedName>
</protein>
<sequence length="179" mass="20427">MIGAYLKKYRTEGNVTTKSLAEDLKVSQSYISQIENGKKIPSLTKLLDITESIASLSIKEKCEQDGLEFDEYCIEYETLASTYIGDIIKNINMNSVHNDKEKQLLKDLIELRNDKSIFSKLKTYKDISQDIITGENIKINLDYIFRKNVKITIDGQALTTEDLTALQILIEGIRSRHKS</sequence>
<dbReference type="AlphaFoldDB" id="A0A0T9AC18"/>
<gene>
    <name evidence="3" type="ORF">ERS021218_01744</name>
</gene>
<dbReference type="InterPro" id="IPR050807">
    <property type="entry name" value="TransReg_Diox_bact_type"/>
</dbReference>
<dbReference type="Proteomes" id="UP000046095">
    <property type="component" value="Unassembled WGS sequence"/>
</dbReference>
<feature type="domain" description="HTH cro/C1-type" evidence="2">
    <location>
        <begin position="6"/>
        <end position="49"/>
    </location>
</feature>
<keyword evidence="1" id="KW-0238">DNA-binding</keyword>
<dbReference type="GO" id="GO:0003700">
    <property type="term" value="F:DNA-binding transcription factor activity"/>
    <property type="evidence" value="ECO:0007669"/>
    <property type="project" value="TreeGrafter"/>
</dbReference>
<dbReference type="GO" id="GO:0005829">
    <property type="term" value="C:cytosol"/>
    <property type="evidence" value="ECO:0007669"/>
    <property type="project" value="TreeGrafter"/>
</dbReference>
<reference evidence="3 4" key="1">
    <citation type="submission" date="2015-03" db="EMBL/GenBank/DDBJ databases">
        <authorList>
            <person name="Murphy D."/>
        </authorList>
    </citation>
    <scope>NUCLEOTIDE SEQUENCE [LARGE SCALE GENOMIC DNA]</scope>
    <source>
        <strain evidence="3 4">SMRU1708</strain>
    </source>
</reference>
<evidence type="ECO:0000259" key="2">
    <source>
        <dbReference type="PROSITE" id="PS50943"/>
    </source>
</evidence>
<dbReference type="Gene3D" id="1.10.260.40">
    <property type="entry name" value="lambda repressor-like DNA-binding domains"/>
    <property type="match status" value="1"/>
</dbReference>
<dbReference type="PANTHER" id="PTHR46797">
    <property type="entry name" value="HTH-TYPE TRANSCRIPTIONAL REGULATOR"/>
    <property type="match status" value="1"/>
</dbReference>
<dbReference type="RefSeq" id="WP_016397571.1">
    <property type="nucleotide sequence ID" value="NZ_CFJF01000008.1"/>
</dbReference>
<evidence type="ECO:0000313" key="3">
    <source>
        <dbReference type="EMBL" id="COR82377.1"/>
    </source>
</evidence>